<keyword evidence="6" id="KW-1185">Reference proteome</keyword>
<evidence type="ECO:0000256" key="1">
    <source>
        <dbReference type="ARBA" id="ARBA00006068"/>
    </source>
</evidence>
<accession>G5GGX1</accession>
<feature type="domain" description="Cell envelope-related transcriptional attenuator" evidence="4">
    <location>
        <begin position="220"/>
        <end position="376"/>
    </location>
</feature>
<proteinExistence type="inferred from homology"/>
<reference evidence="5 6" key="1">
    <citation type="submission" date="2011-08" db="EMBL/GenBank/DDBJ databases">
        <title>The Genome Sequence of Johnsonella ignava ATCC 51276.</title>
        <authorList>
            <consortium name="The Broad Institute Genome Sequencing Platform"/>
            <person name="Earl A."/>
            <person name="Ward D."/>
            <person name="Feldgarden M."/>
            <person name="Gevers D."/>
            <person name="Izard J."/>
            <person name="Blanton J.M."/>
            <person name="Baranova O.V."/>
            <person name="Dewhirst F.E."/>
            <person name="Young S.K."/>
            <person name="Zeng Q."/>
            <person name="Gargeya S."/>
            <person name="Fitzgerald M."/>
            <person name="Haas B."/>
            <person name="Abouelleil A."/>
            <person name="Alvarado L."/>
            <person name="Arachchi H.M."/>
            <person name="Berlin A."/>
            <person name="Brown A."/>
            <person name="Chapman S.B."/>
            <person name="Chen Z."/>
            <person name="Dunbar C."/>
            <person name="Freedman E."/>
            <person name="Gearin G."/>
            <person name="Gellesch M."/>
            <person name="Goldberg J."/>
            <person name="Griggs A."/>
            <person name="Gujja S."/>
            <person name="Heiman D."/>
            <person name="Howarth C."/>
            <person name="Larson L."/>
            <person name="Lui A."/>
            <person name="MacDonald P.J.P."/>
            <person name="Montmayeur A."/>
            <person name="Murphy C."/>
            <person name="Neiman D."/>
            <person name="Pearson M."/>
            <person name="Priest M."/>
            <person name="Roberts A."/>
            <person name="Saif S."/>
            <person name="Shea T."/>
            <person name="Shenoy N."/>
            <person name="Sisk P."/>
            <person name="Stolte C."/>
            <person name="Sykes S."/>
            <person name="Wortman J."/>
            <person name="Nusbaum C."/>
            <person name="Birren B."/>
        </authorList>
    </citation>
    <scope>NUCLEOTIDE SEQUENCE [LARGE SCALE GENOMIC DNA]</scope>
    <source>
        <strain evidence="5 6">ATCC 51276</strain>
    </source>
</reference>
<dbReference type="eggNOG" id="COG1316">
    <property type="taxonomic scope" value="Bacteria"/>
</dbReference>
<protein>
    <recommendedName>
        <fullName evidence="4">Cell envelope-related transcriptional attenuator domain-containing protein</fullName>
    </recommendedName>
</protein>
<dbReference type="RefSeq" id="WP_005540032.1">
    <property type="nucleotide sequence ID" value="NZ_JH378830.1"/>
</dbReference>
<dbReference type="Proteomes" id="UP000003011">
    <property type="component" value="Unassembled WGS sequence"/>
</dbReference>
<feature type="compositionally biased region" description="Basic and acidic residues" evidence="2">
    <location>
        <begin position="538"/>
        <end position="561"/>
    </location>
</feature>
<organism evidence="5 6">
    <name type="scientific">Johnsonella ignava ATCC 51276</name>
    <dbReference type="NCBI Taxonomy" id="679200"/>
    <lineage>
        <taxon>Bacteria</taxon>
        <taxon>Bacillati</taxon>
        <taxon>Bacillota</taxon>
        <taxon>Clostridia</taxon>
        <taxon>Lachnospirales</taxon>
        <taxon>Lachnospiraceae</taxon>
        <taxon>Johnsonella</taxon>
    </lineage>
</organism>
<keyword evidence="3" id="KW-0472">Membrane</keyword>
<evidence type="ECO:0000313" key="5">
    <source>
        <dbReference type="EMBL" id="EHI56029.1"/>
    </source>
</evidence>
<dbReference type="Pfam" id="PF03816">
    <property type="entry name" value="LytR_cpsA_psr"/>
    <property type="match status" value="1"/>
</dbReference>
<keyword evidence="3" id="KW-1133">Transmembrane helix</keyword>
<evidence type="ECO:0000256" key="2">
    <source>
        <dbReference type="SAM" id="MobiDB-lite"/>
    </source>
</evidence>
<dbReference type="PANTHER" id="PTHR33392:SF6">
    <property type="entry name" value="POLYISOPRENYL-TEICHOIC ACID--PEPTIDOGLYCAN TEICHOIC ACID TRANSFERASE TAGU"/>
    <property type="match status" value="1"/>
</dbReference>
<comment type="similarity">
    <text evidence="1">Belongs to the LytR/CpsA/Psr (LCP) family.</text>
</comment>
<feature type="transmembrane region" description="Helical" evidence="3">
    <location>
        <begin position="173"/>
        <end position="191"/>
    </location>
</feature>
<feature type="compositionally biased region" description="Polar residues" evidence="2">
    <location>
        <begin position="502"/>
        <end position="511"/>
    </location>
</feature>
<keyword evidence="3" id="KW-0812">Transmembrane</keyword>
<name>G5GGX1_9FIRM</name>
<dbReference type="EMBL" id="ACZL01000014">
    <property type="protein sequence ID" value="EHI56029.1"/>
    <property type="molecule type" value="Genomic_DNA"/>
</dbReference>
<feature type="region of interest" description="Disordered" evidence="2">
    <location>
        <begin position="475"/>
        <end position="619"/>
    </location>
</feature>
<evidence type="ECO:0000259" key="4">
    <source>
        <dbReference type="Pfam" id="PF03816"/>
    </source>
</evidence>
<evidence type="ECO:0000256" key="3">
    <source>
        <dbReference type="SAM" id="Phobius"/>
    </source>
</evidence>
<feature type="region of interest" description="Disordered" evidence="2">
    <location>
        <begin position="94"/>
        <end position="163"/>
    </location>
</feature>
<dbReference type="STRING" id="679200.HMPREF9333_00811"/>
<sequence>MRSDEDLNFRSEEERRKYLSDLVRLRHIREQEKRHINDNYYDDDDRIDFDLSDREMYNDYENDESNEIYDDDYDYDDGYEPYYDDDYEADLQHHMQPYNGNNKKRRRPEGYGRGYKEPEYYRSTDNARKFDRDAKRNGKTDKYETGSMNKKQRNASSEAQDKIKKTGKKKKNIFLRIFFLLLLIFIIYFAYNYFTKQKGYYTVALFGVDSRDGNVDRGLSDVNIICNINRETGDVQLVSVYRDTYAQIDEKGTYHKINEAYFRGGAKQAVPALERNLDLKIEDYATFNWKAVADGINILGGIDIEITEPEFRYINSFITFTVKGTGIPSKHLEHAGMNHLDGVQAVAYSRLRLMDTDYNRTQRQRKVISLAFDKAKKADLATLKKLAETVLPQTSTSLTLDDLIPFMTNIKKYHLTDTTGFPFDKAGVDIGKKDCVVPVTLKSNVIALHKLLYKDEPYIPSPTLESINKKIIQDSGLGKDKNDTTPSLDDNSGKIGPEKTKPAQSANPTNPQKEDQEKNSKENEDKSKQTSVPNSDTKSSDIESRSKESQSKESSDSKSKSSSETIESTAPKPDKTTSSPSIIEDDEPDTTEAGPGVSTKEKPKEPTPETTENKGPGEE</sequence>
<dbReference type="Gene3D" id="3.40.630.190">
    <property type="entry name" value="LCP protein"/>
    <property type="match status" value="1"/>
</dbReference>
<feature type="compositionally biased region" description="Polar residues" evidence="2">
    <location>
        <begin position="146"/>
        <end position="158"/>
    </location>
</feature>
<dbReference type="InterPro" id="IPR004474">
    <property type="entry name" value="LytR_CpsA_psr"/>
</dbReference>
<feature type="compositionally biased region" description="Basic and acidic residues" evidence="2">
    <location>
        <begin position="108"/>
        <end position="144"/>
    </location>
</feature>
<comment type="caution">
    <text evidence="5">The sequence shown here is derived from an EMBL/GenBank/DDBJ whole genome shotgun (WGS) entry which is preliminary data.</text>
</comment>
<evidence type="ECO:0000313" key="6">
    <source>
        <dbReference type="Proteomes" id="UP000003011"/>
    </source>
</evidence>
<dbReference type="NCBIfam" id="TIGR00350">
    <property type="entry name" value="lytR_cpsA_psr"/>
    <property type="match status" value="1"/>
</dbReference>
<dbReference type="PANTHER" id="PTHR33392">
    <property type="entry name" value="POLYISOPRENYL-TEICHOIC ACID--PEPTIDOGLYCAN TEICHOIC ACID TRANSFERASE TAGU"/>
    <property type="match status" value="1"/>
</dbReference>
<dbReference type="OrthoDB" id="27330at2"/>
<dbReference type="AlphaFoldDB" id="G5GGX1"/>
<dbReference type="InterPro" id="IPR050922">
    <property type="entry name" value="LytR/CpsA/Psr_CW_biosynth"/>
</dbReference>
<feature type="compositionally biased region" description="Basic and acidic residues" evidence="2">
    <location>
        <begin position="512"/>
        <end position="528"/>
    </location>
</feature>
<dbReference type="PATRIC" id="fig|679200.3.peg.857"/>
<dbReference type="HOGENOM" id="CLU_016455_8_3_9"/>
<gene>
    <name evidence="5" type="ORF">HMPREF9333_00811</name>
</gene>
<feature type="compositionally biased region" description="Basic and acidic residues" evidence="2">
    <location>
        <begin position="599"/>
        <end position="619"/>
    </location>
</feature>